<evidence type="ECO:0000256" key="2">
    <source>
        <dbReference type="ARBA" id="ARBA00023054"/>
    </source>
</evidence>
<dbReference type="Gene3D" id="2.40.30.170">
    <property type="match status" value="1"/>
</dbReference>
<dbReference type="Gene3D" id="1.10.287.470">
    <property type="entry name" value="Helix hairpin bin"/>
    <property type="match status" value="1"/>
</dbReference>
<dbReference type="STRING" id="694327.DFW101_1192"/>
<feature type="signal peptide" evidence="3">
    <location>
        <begin position="1"/>
        <end position="21"/>
    </location>
</feature>
<reference evidence="6" key="1">
    <citation type="journal article" date="2015" name="Genome Announc.">
        <title>High-Quality Draft Genome Sequence of Desulfovibrio carbinoliphilus FW-101-2B, an Organic Acid-Oxidizing Sulfate-Reducing Bacterium Isolated from Uranium(VI)-Contaminated Groundwater.</title>
        <authorList>
            <person name="Ramsay B.D."/>
            <person name="Hwang C."/>
            <person name="Woo H.L."/>
            <person name="Carroll S.L."/>
            <person name="Lucas S."/>
            <person name="Han J."/>
            <person name="Lapidus A.L."/>
            <person name="Cheng J.F."/>
            <person name="Goodwin L.A."/>
            <person name="Pitluck S."/>
            <person name="Peters L."/>
            <person name="Chertkov O."/>
            <person name="Held B."/>
            <person name="Detter J.C."/>
            <person name="Han C.S."/>
            <person name="Tapia R."/>
            <person name="Land M.L."/>
            <person name="Hauser L.J."/>
            <person name="Kyrpides N.C."/>
            <person name="Ivanova N.N."/>
            <person name="Mikhailova N."/>
            <person name="Pagani I."/>
            <person name="Woyke T."/>
            <person name="Arkin A.P."/>
            <person name="Dehal P."/>
            <person name="Chivian D."/>
            <person name="Criddle C.S."/>
            <person name="Wu W."/>
            <person name="Chakraborty R."/>
            <person name="Hazen T.C."/>
            <person name="Fields M.W."/>
        </authorList>
    </citation>
    <scope>NUCLEOTIDE SEQUENCE [LARGE SCALE GENOMIC DNA]</scope>
    <source>
        <strain evidence="6">FW-101-2B</strain>
    </source>
</reference>
<dbReference type="InterPro" id="IPR050465">
    <property type="entry name" value="UPF0194_transport"/>
</dbReference>
<evidence type="ECO:0000256" key="3">
    <source>
        <dbReference type="SAM" id="SignalP"/>
    </source>
</evidence>
<sequence length="343" mass="36914">MKMPRLLPALCLFLSGLVCLAGCEAEKPPVWQGYVEGEFVYVAGKIAGRLDTLSVARGDTVVVGQALYALEHGYEDRSLALAEADLRRAESDLRDKEKGLRPEEIDQITADLRRAKASLSLSRLEYDRRVRLYASKTIAKEELDAARTAQSTDQEQVKSLEAKLATGRLASREDQIRAAQAAVDAARQAVGQARWNLDQMTQRAGVGGLVYDTLHYRGEWVAAGSPVVALLPPENVKARFFVPEAVAGALSRGQDIRVSWDGGKEPVAARISYIAPTVEYTPPVIYSQDFREKLVIMVEAVFAPDVAARLHPGQPVDVSLASVPASVPVPAPGPGDGGKAGGS</sequence>
<dbReference type="EMBL" id="CM001368">
    <property type="protein sequence ID" value="EHJ47202.1"/>
    <property type="molecule type" value="Genomic_DNA"/>
</dbReference>
<dbReference type="SUPFAM" id="SSF111369">
    <property type="entry name" value="HlyD-like secretion proteins"/>
    <property type="match status" value="1"/>
</dbReference>
<proteinExistence type="predicted"/>
<dbReference type="Proteomes" id="UP000004662">
    <property type="component" value="Chromosome"/>
</dbReference>
<feature type="chain" id="PRO_5003503242" evidence="3">
    <location>
        <begin position="22"/>
        <end position="343"/>
    </location>
</feature>
<evidence type="ECO:0000313" key="6">
    <source>
        <dbReference type="Proteomes" id="UP000004662"/>
    </source>
</evidence>
<dbReference type="PANTHER" id="PTHR32347:SF23">
    <property type="entry name" value="BLL5650 PROTEIN"/>
    <property type="match status" value="1"/>
</dbReference>
<dbReference type="PANTHER" id="PTHR32347">
    <property type="entry name" value="EFFLUX SYSTEM COMPONENT YKNX-RELATED"/>
    <property type="match status" value="1"/>
</dbReference>
<accession>G7Q4H9</accession>
<dbReference type="RefSeq" id="WP_009180614.1">
    <property type="nucleotide sequence ID" value="NZ_CM001368.1"/>
</dbReference>
<feature type="domain" description="YbhG-like alpha-helical hairpin" evidence="4">
    <location>
        <begin position="78"/>
        <end position="198"/>
    </location>
</feature>
<dbReference type="GO" id="GO:0030313">
    <property type="term" value="C:cell envelope"/>
    <property type="evidence" value="ECO:0007669"/>
    <property type="project" value="UniProtKB-SubCell"/>
</dbReference>
<gene>
    <name evidence="5" type="ORF">DFW101_1192</name>
</gene>
<comment type="subcellular location">
    <subcellularLocation>
        <location evidence="1">Cell envelope</location>
    </subcellularLocation>
</comment>
<dbReference type="HOGENOM" id="CLU_018816_6_5_7"/>
<keyword evidence="3" id="KW-0732">Signal</keyword>
<name>G7Q4H9_9BACT</name>
<dbReference type="InterPro" id="IPR059052">
    <property type="entry name" value="HH_YbhG-like"/>
</dbReference>
<dbReference type="OrthoDB" id="9778236at2"/>
<dbReference type="AlphaFoldDB" id="G7Q4H9"/>
<evidence type="ECO:0000259" key="4">
    <source>
        <dbReference type="Pfam" id="PF25881"/>
    </source>
</evidence>
<protein>
    <submittedName>
        <fullName evidence="5">Secretion protein HlyD family protein</fullName>
    </submittedName>
</protein>
<keyword evidence="6" id="KW-1185">Reference proteome</keyword>
<dbReference type="eggNOG" id="COG1566">
    <property type="taxonomic scope" value="Bacteria"/>
</dbReference>
<keyword evidence="2" id="KW-0175">Coiled coil</keyword>
<organism evidence="5 6">
    <name type="scientific">Solidesulfovibrio carbinoliphilus subsp. oakridgensis</name>
    <dbReference type="NCBI Taxonomy" id="694327"/>
    <lineage>
        <taxon>Bacteria</taxon>
        <taxon>Pseudomonadati</taxon>
        <taxon>Thermodesulfobacteriota</taxon>
        <taxon>Desulfovibrionia</taxon>
        <taxon>Desulfovibrionales</taxon>
        <taxon>Desulfovibrionaceae</taxon>
        <taxon>Solidesulfovibrio</taxon>
    </lineage>
</organism>
<evidence type="ECO:0000256" key="1">
    <source>
        <dbReference type="ARBA" id="ARBA00004196"/>
    </source>
</evidence>
<dbReference type="Pfam" id="PF25881">
    <property type="entry name" value="HH_YBHG"/>
    <property type="match status" value="1"/>
</dbReference>
<evidence type="ECO:0000313" key="5">
    <source>
        <dbReference type="EMBL" id="EHJ47202.1"/>
    </source>
</evidence>